<protein>
    <submittedName>
        <fullName evidence="1">Uncharacterized protein</fullName>
    </submittedName>
</protein>
<name>A0A6C0JBK0_9ZZZZ</name>
<dbReference type="EMBL" id="MN740352">
    <property type="protein sequence ID" value="QHU02066.1"/>
    <property type="molecule type" value="Genomic_DNA"/>
</dbReference>
<sequence>MSVVLPHISKINRSLEGVYMFYDSKHNINVVKNCNRRILKYNINTIHDFYILEEDKKSISLMPILLSKNTQDIVDTLLKILPLVENKSIYVLFSKEDFIGKLKEKIKNKKIKECIKDKKKYTIIY</sequence>
<accession>A0A6C0JBK0</accession>
<dbReference type="AlphaFoldDB" id="A0A6C0JBK0"/>
<organism evidence="1">
    <name type="scientific">viral metagenome</name>
    <dbReference type="NCBI Taxonomy" id="1070528"/>
    <lineage>
        <taxon>unclassified sequences</taxon>
        <taxon>metagenomes</taxon>
        <taxon>organismal metagenomes</taxon>
    </lineage>
</organism>
<reference evidence="1" key="1">
    <citation type="journal article" date="2020" name="Nature">
        <title>Giant virus diversity and host interactions through global metagenomics.</title>
        <authorList>
            <person name="Schulz F."/>
            <person name="Roux S."/>
            <person name="Paez-Espino D."/>
            <person name="Jungbluth S."/>
            <person name="Walsh D.A."/>
            <person name="Denef V.J."/>
            <person name="McMahon K.D."/>
            <person name="Konstantinidis K.T."/>
            <person name="Eloe-Fadrosh E.A."/>
            <person name="Kyrpides N.C."/>
            <person name="Woyke T."/>
        </authorList>
    </citation>
    <scope>NUCLEOTIDE SEQUENCE</scope>
    <source>
        <strain evidence="1">GVMAG-M-3300025880-56</strain>
    </source>
</reference>
<proteinExistence type="predicted"/>
<evidence type="ECO:0000313" key="1">
    <source>
        <dbReference type="EMBL" id="QHU02066.1"/>
    </source>
</evidence>